<dbReference type="PANTHER" id="PTHR39184">
    <property type="match status" value="1"/>
</dbReference>
<dbReference type="InterPro" id="IPR006437">
    <property type="entry name" value="Phage_terminase_lsu"/>
</dbReference>
<reference evidence="2 3" key="1">
    <citation type="submission" date="2020-08" db="EMBL/GenBank/DDBJ databases">
        <title>Genome public.</title>
        <authorList>
            <person name="Liu C."/>
            <person name="Sun Q."/>
        </authorList>
    </citation>
    <scope>NUCLEOTIDE SEQUENCE [LARGE SCALE GENOMIC DNA]</scope>
    <source>
        <strain evidence="2 3">NSJ-79</strain>
    </source>
</reference>
<dbReference type="InterPro" id="IPR052380">
    <property type="entry name" value="Viral_DNA_packaging_terminase"/>
</dbReference>
<name>A0ABR7DMJ7_9BACT</name>
<evidence type="ECO:0000313" key="2">
    <source>
        <dbReference type="EMBL" id="MBC5632631.1"/>
    </source>
</evidence>
<comment type="caution">
    <text evidence="2">The sequence shown here is derived from an EMBL/GenBank/DDBJ whole genome shotgun (WGS) entry which is preliminary data.</text>
</comment>
<dbReference type="NCBIfam" id="TIGR01547">
    <property type="entry name" value="phage_term_2"/>
    <property type="match status" value="1"/>
</dbReference>
<feature type="domain" description="Phage terminase large subunit N-terminal" evidence="1">
    <location>
        <begin position="29"/>
        <end position="178"/>
    </location>
</feature>
<gene>
    <name evidence="2" type="ORF">H8S65_07600</name>
</gene>
<protein>
    <submittedName>
        <fullName evidence="2">PBSX family phage terminase large subunit</fullName>
    </submittedName>
</protein>
<dbReference type="RefSeq" id="WP_186929386.1">
    <property type="nucleotide sequence ID" value="NZ_JACOOJ010000009.1"/>
</dbReference>
<evidence type="ECO:0000313" key="3">
    <source>
        <dbReference type="Proteomes" id="UP000651475"/>
    </source>
</evidence>
<dbReference type="Gene3D" id="3.40.50.300">
    <property type="entry name" value="P-loop containing nucleotide triphosphate hydrolases"/>
    <property type="match status" value="1"/>
</dbReference>
<evidence type="ECO:0000259" key="1">
    <source>
        <dbReference type="Pfam" id="PF04466"/>
    </source>
</evidence>
<dbReference type="EMBL" id="JACOOJ010000009">
    <property type="protein sequence ID" value="MBC5632631.1"/>
    <property type="molecule type" value="Genomic_DNA"/>
</dbReference>
<proteinExistence type="predicted"/>
<dbReference type="InterPro" id="IPR027417">
    <property type="entry name" value="P-loop_NTPase"/>
</dbReference>
<dbReference type="PANTHER" id="PTHR39184:SF1">
    <property type="entry name" value="PBSX PHAGE TERMINASE LARGE SUBUNIT"/>
    <property type="match status" value="1"/>
</dbReference>
<accession>A0ABR7DMJ7</accession>
<sequence length="675" mass="77434">MDKKVISYKRFNPNFHHLRLSLRDDAVRFIFLYGGSSSSKSYSIAQAIILECIQEGFNTMVYRKTGATISDSIYKTFWEAVKGLKLDAFFKPVEGQIRCFNGSYITFKGLDDPEKIKGLETYQYVFCEEVSEFDETDFKQIRKRLRGRKGQKIISAFNPISEDHWVKKNIFDKEKLLEVDNHLEGKLKDNITGKVLGKEYSEIAQKWTNSAKLIFNPRTQEYDTHNPDMVIMRSTYLNNFWVVGSPDGTYGFYDAQVIADFEKDKINDYSYYLVYALGEWGTIKTGGEFFRNFEIGKHVGRYEYNENYPIHITIDNNVLPYISIGFWQIITGNVNSARQIHEIPAEEPFNTVSKASEAAVTFLNDIGHKDKIFLYGDVSTKSGNTIDDDKLSFFDKFKAGLEKSFVVEERMPKTNPSVAMSGEFINAIYAGVVKSINIGIDESCKVSINDYSRVKKDVNGAILKQRIKNKETGQTYEQYGHFSDTKRYFITEAFNKEYTKFSLRRGRNKIPDSAMKYYDKSKVDLSKGYGMVEINPSINSKFVFVRAMIKDGDCYVVKAMLSDTIMGESEISSLIASGDRVQAECDPSLAAYVRNLRIYIQDVRGRKPFPDPQKRISAHMDYICNNIFIPSDYDTDILFEAFIENILDYKDKNNIEAINSLAALSERVKRGLYVA</sequence>
<dbReference type="Pfam" id="PF04466">
    <property type="entry name" value="Terminase_3"/>
    <property type="match status" value="1"/>
</dbReference>
<dbReference type="Proteomes" id="UP000651475">
    <property type="component" value="Unassembled WGS sequence"/>
</dbReference>
<organism evidence="2 3">
    <name type="scientific">Parabacteroides hominis</name>
    <dbReference type="NCBI Taxonomy" id="2763057"/>
    <lineage>
        <taxon>Bacteria</taxon>
        <taxon>Pseudomonadati</taxon>
        <taxon>Bacteroidota</taxon>
        <taxon>Bacteroidia</taxon>
        <taxon>Bacteroidales</taxon>
        <taxon>Tannerellaceae</taxon>
        <taxon>Parabacteroides</taxon>
    </lineage>
</organism>
<dbReference type="InterPro" id="IPR035412">
    <property type="entry name" value="Terminase_L_N"/>
</dbReference>
<keyword evidence="3" id="KW-1185">Reference proteome</keyword>